<dbReference type="SUPFAM" id="SSF52540">
    <property type="entry name" value="P-loop containing nucleoside triphosphate hydrolases"/>
    <property type="match status" value="1"/>
</dbReference>
<organism evidence="1 2">
    <name type="scientific">Mameliella alba</name>
    <dbReference type="NCBI Taxonomy" id="561184"/>
    <lineage>
        <taxon>Bacteria</taxon>
        <taxon>Pseudomonadati</taxon>
        <taxon>Pseudomonadota</taxon>
        <taxon>Alphaproteobacteria</taxon>
        <taxon>Rhodobacterales</taxon>
        <taxon>Roseobacteraceae</taxon>
        <taxon>Mameliella</taxon>
    </lineage>
</organism>
<keyword evidence="2" id="KW-1185">Reference proteome</keyword>
<dbReference type="Pfam" id="PF03567">
    <property type="entry name" value="Sulfotransfer_2"/>
    <property type="match status" value="1"/>
</dbReference>
<accession>A0A0B3S4W0</accession>
<sequence length="230" mass="26342">MVIAIDAWKLAYVALPKAGCSSVKKALAMLDPWVAVPDKPDFQTWHRIYQTRRYHPGLWAEHADFFRFCVVRDPAKRLMSCYTDIVVKRRALKDSPRVRATGGLPVNPDPDTFFCRLPRYRRKSSIVKHHVLGAELFLGPDLRGDYDRVYRTGELDELAADLSRRTGETVRMPHANSSGGKLSIFDLEGRTIDRLRPLLDAQYDYLRDYFVNPLGPRIHDACAIGERRVS</sequence>
<dbReference type="InterPro" id="IPR027417">
    <property type="entry name" value="P-loop_NTPase"/>
</dbReference>
<dbReference type="AlphaFoldDB" id="A0A0B3S4W0"/>
<gene>
    <name evidence="1" type="ORF">OA50_01231</name>
</gene>
<dbReference type="RefSeq" id="WP_043138668.1">
    <property type="nucleotide sequence ID" value="NZ_JSUQ01000004.1"/>
</dbReference>
<dbReference type="GO" id="GO:0016020">
    <property type="term" value="C:membrane"/>
    <property type="evidence" value="ECO:0007669"/>
    <property type="project" value="InterPro"/>
</dbReference>
<dbReference type="STRING" id="561184.SAMN05216376_101592"/>
<dbReference type="GO" id="GO:0008146">
    <property type="term" value="F:sulfotransferase activity"/>
    <property type="evidence" value="ECO:0007669"/>
    <property type="project" value="InterPro"/>
</dbReference>
<protein>
    <submittedName>
        <fullName evidence="1">Sulfotransferase family protein</fullName>
    </submittedName>
</protein>
<name>A0A0B3S4W0_9RHOB</name>
<reference evidence="1 2" key="1">
    <citation type="submission" date="2014-10" db="EMBL/GenBank/DDBJ databases">
        <title>Genome sequence of Ponticoccus sp. strain UMTAT08 isolated from clonal culture of toxic dinoflagellate Alexandrium tamiyavanichii.</title>
        <authorList>
            <person name="Gan H.Y."/>
            <person name="Muhd D.-D."/>
            <person name="Mohd Noor M.E."/>
            <person name="Yeong Y.S."/>
            <person name="Usup G."/>
        </authorList>
    </citation>
    <scope>NUCLEOTIDE SEQUENCE [LARGE SCALE GENOMIC DNA]</scope>
    <source>
        <strain evidence="1 2">UMTAT08</strain>
    </source>
</reference>
<dbReference type="InterPro" id="IPR005331">
    <property type="entry name" value="Sulfotransferase"/>
</dbReference>
<dbReference type="EMBL" id="JSUQ01000004">
    <property type="protein sequence ID" value="KHQ54003.1"/>
    <property type="molecule type" value="Genomic_DNA"/>
</dbReference>
<comment type="caution">
    <text evidence="1">The sequence shown here is derived from an EMBL/GenBank/DDBJ whole genome shotgun (WGS) entry which is preliminary data.</text>
</comment>
<evidence type="ECO:0000313" key="2">
    <source>
        <dbReference type="Proteomes" id="UP000030960"/>
    </source>
</evidence>
<evidence type="ECO:0000313" key="1">
    <source>
        <dbReference type="EMBL" id="KHQ54003.1"/>
    </source>
</evidence>
<dbReference type="Proteomes" id="UP000030960">
    <property type="component" value="Unassembled WGS sequence"/>
</dbReference>
<proteinExistence type="predicted"/>
<dbReference type="OrthoDB" id="554104at2"/>
<keyword evidence="1" id="KW-0808">Transferase</keyword>